<evidence type="ECO:0000313" key="1">
    <source>
        <dbReference type="EMBL" id="RHJ81083.1"/>
    </source>
</evidence>
<protein>
    <submittedName>
        <fullName evidence="1">Uncharacterized protein</fullName>
    </submittedName>
</protein>
<dbReference type="EMBL" id="QRMN01000001">
    <property type="protein sequence ID" value="RHJ81083.1"/>
    <property type="molecule type" value="Genomic_DNA"/>
</dbReference>
<sequence length="67" mass="7948">MNRFMHEHIINTPIKDLPPLVEVIFLESMYFHSLSFRKINKGLLSIGHGKTSLFHCLFKKVEENRKH</sequence>
<evidence type="ECO:0000313" key="2">
    <source>
        <dbReference type="Proteomes" id="UP000283958"/>
    </source>
</evidence>
<dbReference type="AlphaFoldDB" id="A0A415DQJ8"/>
<name>A0A415DQJ8_PHOVU</name>
<comment type="caution">
    <text evidence="1">The sequence shown here is derived from an EMBL/GenBank/DDBJ whole genome shotgun (WGS) entry which is preliminary data.</text>
</comment>
<gene>
    <name evidence="1" type="ORF">DW105_00325</name>
</gene>
<organism evidence="1 2">
    <name type="scientific">Phocaeicola vulgatus</name>
    <name type="common">Bacteroides vulgatus</name>
    <dbReference type="NCBI Taxonomy" id="821"/>
    <lineage>
        <taxon>Bacteria</taxon>
        <taxon>Pseudomonadati</taxon>
        <taxon>Bacteroidota</taxon>
        <taxon>Bacteroidia</taxon>
        <taxon>Bacteroidales</taxon>
        <taxon>Bacteroidaceae</taxon>
        <taxon>Phocaeicola</taxon>
    </lineage>
</organism>
<reference evidence="1 2" key="1">
    <citation type="submission" date="2018-08" db="EMBL/GenBank/DDBJ databases">
        <title>A genome reference for cultivated species of the human gut microbiota.</title>
        <authorList>
            <person name="Zou Y."/>
            <person name="Xue W."/>
            <person name="Luo G."/>
        </authorList>
    </citation>
    <scope>NUCLEOTIDE SEQUENCE [LARGE SCALE GENOMIC DNA]</scope>
    <source>
        <strain evidence="1 2">AM09-18</strain>
    </source>
</reference>
<dbReference type="Proteomes" id="UP000283958">
    <property type="component" value="Unassembled WGS sequence"/>
</dbReference>
<proteinExistence type="predicted"/>
<accession>A0A415DQJ8</accession>